<gene>
    <name evidence="2" type="ORF">B0J11DRAFT_402297</name>
</gene>
<dbReference type="AlphaFoldDB" id="A0A9P9IR92"/>
<accession>A0A9P9IR92</accession>
<reference evidence="2" key="1">
    <citation type="journal article" date="2021" name="Nat. Commun.">
        <title>Genetic determinants of endophytism in the Arabidopsis root mycobiome.</title>
        <authorList>
            <person name="Mesny F."/>
            <person name="Miyauchi S."/>
            <person name="Thiergart T."/>
            <person name="Pickel B."/>
            <person name="Atanasova L."/>
            <person name="Karlsson M."/>
            <person name="Huettel B."/>
            <person name="Barry K.W."/>
            <person name="Haridas S."/>
            <person name="Chen C."/>
            <person name="Bauer D."/>
            <person name="Andreopoulos W."/>
            <person name="Pangilinan J."/>
            <person name="LaButti K."/>
            <person name="Riley R."/>
            <person name="Lipzen A."/>
            <person name="Clum A."/>
            <person name="Drula E."/>
            <person name="Henrissat B."/>
            <person name="Kohler A."/>
            <person name="Grigoriev I.V."/>
            <person name="Martin F.M."/>
            <person name="Hacquard S."/>
        </authorList>
    </citation>
    <scope>NUCLEOTIDE SEQUENCE</scope>
    <source>
        <strain evidence="2">MPI-CAGE-CH-0243</strain>
    </source>
</reference>
<proteinExistence type="predicted"/>
<dbReference type="Pfam" id="PF20237">
    <property type="entry name" value="DUF6594"/>
    <property type="match status" value="1"/>
</dbReference>
<evidence type="ECO:0000313" key="2">
    <source>
        <dbReference type="EMBL" id="KAH7130232.1"/>
    </source>
</evidence>
<feature type="non-terminal residue" evidence="2">
    <location>
        <position position="62"/>
    </location>
</feature>
<organism evidence="2 3">
    <name type="scientific">Dendryphion nanum</name>
    <dbReference type="NCBI Taxonomy" id="256645"/>
    <lineage>
        <taxon>Eukaryota</taxon>
        <taxon>Fungi</taxon>
        <taxon>Dikarya</taxon>
        <taxon>Ascomycota</taxon>
        <taxon>Pezizomycotina</taxon>
        <taxon>Dothideomycetes</taxon>
        <taxon>Pleosporomycetidae</taxon>
        <taxon>Pleosporales</taxon>
        <taxon>Torulaceae</taxon>
        <taxon>Dendryphion</taxon>
    </lineage>
</organism>
<name>A0A9P9IR92_9PLEO</name>
<evidence type="ECO:0000313" key="3">
    <source>
        <dbReference type="Proteomes" id="UP000700596"/>
    </source>
</evidence>
<keyword evidence="3" id="KW-1185">Reference proteome</keyword>
<feature type="domain" description="DUF6594" evidence="1">
    <location>
        <begin position="4"/>
        <end position="56"/>
    </location>
</feature>
<dbReference type="OrthoDB" id="3533814at2759"/>
<protein>
    <recommendedName>
        <fullName evidence="1">DUF6594 domain-containing protein</fullName>
    </recommendedName>
</protein>
<sequence length="62" mass="7022">VMGYPRLATSMASLPPATIFRRFEALNIHNILYLQSEFIGLEIKLKELEAEDNVSEKNTKGI</sequence>
<dbReference type="PANTHER" id="PTHR34502">
    <property type="entry name" value="DUF6594 DOMAIN-CONTAINING PROTEIN-RELATED"/>
    <property type="match status" value="1"/>
</dbReference>
<dbReference type="EMBL" id="JAGMWT010000004">
    <property type="protein sequence ID" value="KAH7130232.1"/>
    <property type="molecule type" value="Genomic_DNA"/>
</dbReference>
<dbReference type="PANTHER" id="PTHR34502:SF5">
    <property type="entry name" value="DUF6594 DOMAIN-CONTAINING PROTEIN"/>
    <property type="match status" value="1"/>
</dbReference>
<dbReference type="Proteomes" id="UP000700596">
    <property type="component" value="Unassembled WGS sequence"/>
</dbReference>
<comment type="caution">
    <text evidence="2">The sequence shown here is derived from an EMBL/GenBank/DDBJ whole genome shotgun (WGS) entry which is preliminary data.</text>
</comment>
<dbReference type="InterPro" id="IPR046529">
    <property type="entry name" value="DUF6594"/>
</dbReference>
<feature type="non-terminal residue" evidence="2">
    <location>
        <position position="1"/>
    </location>
</feature>
<evidence type="ECO:0000259" key="1">
    <source>
        <dbReference type="Pfam" id="PF20237"/>
    </source>
</evidence>